<feature type="signal peptide" evidence="2">
    <location>
        <begin position="1"/>
        <end position="30"/>
    </location>
</feature>
<dbReference type="AlphaFoldDB" id="A0A7C1SX66"/>
<gene>
    <name evidence="3" type="ORF">ENP70_09315</name>
</gene>
<evidence type="ECO:0000313" key="3">
    <source>
        <dbReference type="EMBL" id="HEB43877.1"/>
    </source>
</evidence>
<comment type="caution">
    <text evidence="3">The sequence shown here is derived from an EMBL/GenBank/DDBJ whole genome shotgun (WGS) entry which is preliminary data.</text>
</comment>
<accession>A0A7C1SX66</accession>
<feature type="chain" id="PRO_5028467099" evidence="2">
    <location>
        <begin position="31"/>
        <end position="156"/>
    </location>
</feature>
<protein>
    <submittedName>
        <fullName evidence="3">SH3 domain-containing protein</fullName>
    </submittedName>
</protein>
<dbReference type="Gene3D" id="2.30.30.40">
    <property type="entry name" value="SH3 Domains"/>
    <property type="match status" value="1"/>
</dbReference>
<feature type="region of interest" description="Disordered" evidence="1">
    <location>
        <begin position="133"/>
        <end position="156"/>
    </location>
</feature>
<dbReference type="EMBL" id="DSKI01000480">
    <property type="protein sequence ID" value="HEB43877.1"/>
    <property type="molecule type" value="Genomic_DNA"/>
</dbReference>
<name>A0A7C1SX66_9HYPH</name>
<reference evidence="3" key="1">
    <citation type="journal article" date="2020" name="mSystems">
        <title>Genome- and Community-Level Interaction Insights into Carbon Utilization and Element Cycling Functions of Hydrothermarchaeota in Hydrothermal Sediment.</title>
        <authorList>
            <person name="Zhou Z."/>
            <person name="Liu Y."/>
            <person name="Xu W."/>
            <person name="Pan J."/>
            <person name="Luo Z.H."/>
            <person name="Li M."/>
        </authorList>
    </citation>
    <scope>NUCLEOTIDE SEQUENCE [LARGE SCALE GENOMIC DNA]</scope>
    <source>
        <strain evidence="3">SpSt-243</strain>
    </source>
</reference>
<organism evidence="3">
    <name type="scientific">Agrobacterium albertimagni</name>
    <dbReference type="NCBI Taxonomy" id="147266"/>
    <lineage>
        <taxon>Bacteria</taxon>
        <taxon>Pseudomonadati</taxon>
        <taxon>Pseudomonadota</taxon>
        <taxon>Alphaproteobacteria</taxon>
        <taxon>Hyphomicrobiales</taxon>
        <taxon>Rhizobiaceae</taxon>
        <taxon>Rhizobium/Agrobacterium group</taxon>
        <taxon>Agrobacterium</taxon>
    </lineage>
</organism>
<evidence type="ECO:0000256" key="2">
    <source>
        <dbReference type="SAM" id="SignalP"/>
    </source>
</evidence>
<evidence type="ECO:0000256" key="1">
    <source>
        <dbReference type="SAM" id="MobiDB-lite"/>
    </source>
</evidence>
<keyword evidence="2" id="KW-0732">Signal</keyword>
<sequence length="156" mass="17400">MRRHRKEIRHRSRETLIAVAALLCAAPLFATPSAAQQPQVIPAPDLGGGGLMTDTYLWHVRGLPPGQRLPVYSGAGPNFRIIHALDEGTPIERLSCRDSRGGYWCRVATVDRVRISGWVDGRFLLEEPGFAPPDDVRNPSFEPEILIDPFSRPRRP</sequence>
<proteinExistence type="predicted"/>